<reference evidence="2 3" key="1">
    <citation type="submission" date="2011-10" db="EMBL/GenBank/DDBJ databases">
        <title>The Improved High-Quality Draft genome of Leptonema illini DSM 21528.</title>
        <authorList>
            <consortium name="US DOE Joint Genome Institute (JGI-PGF)"/>
            <person name="Lucas S."/>
            <person name="Copeland A."/>
            <person name="Lapidus A."/>
            <person name="Glavina del Rio T."/>
            <person name="Dalin E."/>
            <person name="Tice H."/>
            <person name="Bruce D."/>
            <person name="Goodwin L."/>
            <person name="Pitluck S."/>
            <person name="Peters L."/>
            <person name="Mikhailova N."/>
            <person name="Held B."/>
            <person name="Kyrpides N."/>
            <person name="Mavromatis K."/>
            <person name="Ivanova N."/>
            <person name="Markowitz V."/>
            <person name="Cheng J.-F."/>
            <person name="Hugenholtz P."/>
            <person name="Woyke T."/>
            <person name="Wu D."/>
            <person name="Gronow S."/>
            <person name="Wellnitz S."/>
            <person name="Brambilla E.-M."/>
            <person name="Klenk H.-P."/>
            <person name="Eisen J.A."/>
        </authorList>
    </citation>
    <scope>NUCLEOTIDE SEQUENCE [LARGE SCALE GENOMIC DNA]</scope>
    <source>
        <strain evidence="2 3">DSM 21528</strain>
    </source>
</reference>
<accession>H2CFU4</accession>
<name>H2CFU4_9LEPT</name>
<feature type="signal peptide" evidence="1">
    <location>
        <begin position="1"/>
        <end position="20"/>
    </location>
</feature>
<evidence type="ECO:0000313" key="2">
    <source>
        <dbReference type="EMBL" id="EHQ06793.1"/>
    </source>
</evidence>
<dbReference type="EMBL" id="JH597773">
    <property type="protein sequence ID" value="EHQ06793.1"/>
    <property type="molecule type" value="Genomic_DNA"/>
</dbReference>
<dbReference type="HOGENOM" id="CLU_773379_0_0_12"/>
<gene>
    <name evidence="2" type="ORF">Lepil_2115</name>
</gene>
<evidence type="ECO:0000256" key="1">
    <source>
        <dbReference type="SAM" id="SignalP"/>
    </source>
</evidence>
<dbReference type="STRING" id="183.GCA_002009735_03880"/>
<proteinExistence type="predicted"/>
<keyword evidence="3" id="KW-1185">Reference proteome</keyword>
<sequence length="358" mass="39190">MIKHSYALLLVLLFSPLAVSAEGMAEIGIKAAISGNSEMADLALEDAFYYGSVNGAVADQTLGSRKVTPSYGLNPYFDFKFISDSPVGAFIGFGADIGSQESKSTAYSAPLTPGYFSYSEQTYSIEETNFSLYFGPSFTIDKKFYILPSVGYRYHEIQGTNSVLDYWYNSIAGVGATQINDNTMKGKAKGTTLGLDFRYKISRLYEVYGGYTYNYSVSGFMNWDELTGPSGSSSSSGGSGGSSSLNPHNGLGVYNYQIGGMTIPFLTIPVLPSSGYILKGGTYTYGIRYNMTRGSYIRIGIESERTLVTYDGYMRHQFGLGGPFITLLDDDLLTDYLIYNKQRRRFSDSIVFAIGAIF</sequence>
<feature type="chain" id="PRO_5003560366" description="Outer membrane protein beta-barrel domain-containing protein" evidence="1">
    <location>
        <begin position="21"/>
        <end position="358"/>
    </location>
</feature>
<evidence type="ECO:0008006" key="4">
    <source>
        <dbReference type="Google" id="ProtNLM"/>
    </source>
</evidence>
<keyword evidence="1" id="KW-0732">Signal</keyword>
<organism evidence="2 3">
    <name type="scientific">Leptonema illini DSM 21528</name>
    <dbReference type="NCBI Taxonomy" id="929563"/>
    <lineage>
        <taxon>Bacteria</taxon>
        <taxon>Pseudomonadati</taxon>
        <taxon>Spirochaetota</taxon>
        <taxon>Spirochaetia</taxon>
        <taxon>Leptospirales</taxon>
        <taxon>Leptospiraceae</taxon>
        <taxon>Leptonema</taxon>
    </lineage>
</organism>
<dbReference type="AlphaFoldDB" id="H2CFU4"/>
<dbReference type="Proteomes" id="UP000005737">
    <property type="component" value="Unassembled WGS sequence"/>
</dbReference>
<evidence type="ECO:0000313" key="3">
    <source>
        <dbReference type="Proteomes" id="UP000005737"/>
    </source>
</evidence>
<dbReference type="RefSeq" id="WP_002772482.1">
    <property type="nucleotide sequence ID" value="NZ_JH597773.1"/>
</dbReference>
<protein>
    <recommendedName>
        <fullName evidence="4">Outer membrane protein beta-barrel domain-containing protein</fullName>
    </recommendedName>
</protein>